<dbReference type="Gene3D" id="3.40.640.10">
    <property type="entry name" value="Type I PLP-dependent aspartate aminotransferase-like (Major domain)"/>
    <property type="match status" value="1"/>
</dbReference>
<organism evidence="1">
    <name type="scientific">viral metagenome</name>
    <dbReference type="NCBI Taxonomy" id="1070528"/>
    <lineage>
        <taxon>unclassified sequences</taxon>
        <taxon>metagenomes</taxon>
        <taxon>organismal metagenomes</taxon>
    </lineage>
</organism>
<dbReference type="GO" id="GO:0030170">
    <property type="term" value="F:pyridoxal phosphate binding"/>
    <property type="evidence" value="ECO:0007669"/>
    <property type="project" value="TreeGrafter"/>
</dbReference>
<name>A0A6M3ITL8_9ZZZZ</name>
<dbReference type="PIRSF" id="PIRSF000390">
    <property type="entry name" value="PLP_StrS"/>
    <property type="match status" value="1"/>
</dbReference>
<dbReference type="InterPro" id="IPR000653">
    <property type="entry name" value="DegT/StrS_aminotransferase"/>
</dbReference>
<gene>
    <name evidence="1" type="ORF">MM415B01042_0018</name>
</gene>
<dbReference type="AlphaFoldDB" id="A0A6M3ITL8"/>
<dbReference type="Gene3D" id="3.90.1150.10">
    <property type="entry name" value="Aspartate Aminotransferase, domain 1"/>
    <property type="match status" value="1"/>
</dbReference>
<protein>
    <submittedName>
        <fullName evidence="1">Putative DegT/DnrJ/EryC1/StrS aminotransferase family protein</fullName>
    </submittedName>
</protein>
<dbReference type="SUPFAM" id="SSF53383">
    <property type="entry name" value="PLP-dependent transferases"/>
    <property type="match status" value="1"/>
</dbReference>
<dbReference type="GO" id="GO:0000271">
    <property type="term" value="P:polysaccharide biosynthetic process"/>
    <property type="evidence" value="ECO:0007669"/>
    <property type="project" value="TreeGrafter"/>
</dbReference>
<dbReference type="InterPro" id="IPR015422">
    <property type="entry name" value="PyrdxlP-dep_Trfase_small"/>
</dbReference>
<dbReference type="PANTHER" id="PTHR30244:SF34">
    <property type="entry name" value="DTDP-4-AMINO-4,6-DIDEOXYGALACTOSE TRANSAMINASE"/>
    <property type="match status" value="1"/>
</dbReference>
<keyword evidence="1" id="KW-0808">Transferase</keyword>
<dbReference type="PANTHER" id="PTHR30244">
    <property type="entry name" value="TRANSAMINASE"/>
    <property type="match status" value="1"/>
</dbReference>
<dbReference type="InterPro" id="IPR015421">
    <property type="entry name" value="PyrdxlP-dep_Trfase_major"/>
</dbReference>
<dbReference type="EMBL" id="MT141422">
    <property type="protein sequence ID" value="QJA60843.1"/>
    <property type="molecule type" value="Genomic_DNA"/>
</dbReference>
<sequence>MKILFAKPDIIKDDIQEVNNFLLNCDGQLTQGEKVEEFEDGFSDYVGGGYCLATSSCMSALYLSYLALGIGPGDEVICPAMSHVATAHAIELVGAKPIFIDCKEDGNIDEGLLEKVIQRDASIRAISLIHYLGKPCNMRYINKVVKDYGVYVVEDCALSLGSRVDDVHTGLLGTCGAFSFYPTKHITTGEGGMFVTKDHDLYRKAKQIASFGKTSGTHADYDIGLLGSNFRMSEIQAVMGLSQLRRLTENLEIRRRNLDILTELSIFSHIDKRAHSIFGGSYCANLRCVGREARNNIRGKLENKGIQTSIYYPHPISRLSYYRNKYGYAPVKYPEAIKIADTTLALPIGPHVTEEMMNYMVKCLKEVL</sequence>
<reference evidence="1" key="1">
    <citation type="submission" date="2020-03" db="EMBL/GenBank/DDBJ databases">
        <title>The deep terrestrial virosphere.</title>
        <authorList>
            <person name="Holmfeldt K."/>
            <person name="Nilsson E."/>
            <person name="Simone D."/>
            <person name="Lopez-Fernandez M."/>
            <person name="Wu X."/>
            <person name="de Brujin I."/>
            <person name="Lundin D."/>
            <person name="Andersson A."/>
            <person name="Bertilsson S."/>
            <person name="Dopson M."/>
        </authorList>
    </citation>
    <scope>NUCLEOTIDE SEQUENCE</scope>
    <source>
        <strain evidence="1">MM415B01042</strain>
    </source>
</reference>
<evidence type="ECO:0000313" key="1">
    <source>
        <dbReference type="EMBL" id="QJA60843.1"/>
    </source>
</evidence>
<dbReference type="InterPro" id="IPR015424">
    <property type="entry name" value="PyrdxlP-dep_Trfase"/>
</dbReference>
<accession>A0A6M3ITL8</accession>
<dbReference type="Pfam" id="PF01041">
    <property type="entry name" value="DegT_DnrJ_EryC1"/>
    <property type="match status" value="1"/>
</dbReference>
<dbReference type="CDD" id="cd00616">
    <property type="entry name" value="AHBA_syn"/>
    <property type="match status" value="1"/>
</dbReference>
<keyword evidence="1" id="KW-0032">Aminotransferase</keyword>
<proteinExistence type="predicted"/>
<dbReference type="GO" id="GO:0008483">
    <property type="term" value="F:transaminase activity"/>
    <property type="evidence" value="ECO:0007669"/>
    <property type="project" value="UniProtKB-KW"/>
</dbReference>